<evidence type="ECO:0000256" key="2">
    <source>
        <dbReference type="SAM" id="SignalP"/>
    </source>
</evidence>
<name>A0A023G3W5_AMBTT</name>
<feature type="compositionally biased region" description="Basic and acidic residues" evidence="1">
    <location>
        <begin position="80"/>
        <end position="95"/>
    </location>
</feature>
<feature type="chain" id="PRO_5001516808" evidence="2">
    <location>
        <begin position="23"/>
        <end position="123"/>
    </location>
</feature>
<keyword evidence="2" id="KW-0732">Signal</keyword>
<dbReference type="AlphaFoldDB" id="A0A023G3W5"/>
<feature type="compositionally biased region" description="Basic residues" evidence="1">
    <location>
        <begin position="96"/>
        <end position="123"/>
    </location>
</feature>
<reference evidence="3" key="1">
    <citation type="submission" date="2014-03" db="EMBL/GenBank/DDBJ databases">
        <title>The sialotranscriptome of Amblyomma triste, Amblyomma parvum and Amblyomma cajennense ticks, uncovered by 454-based RNA-seq.</title>
        <authorList>
            <person name="Garcia G.R."/>
            <person name="Gardinassi L.G."/>
            <person name="Ribeiro J.M."/>
            <person name="Anatriello E."/>
            <person name="Ferreira B.R."/>
            <person name="Moreira H.N."/>
            <person name="Mafra C."/>
            <person name="Olegario M.M."/>
            <person name="Szabo P.J."/>
            <person name="Miranda-Santos I.K."/>
            <person name="Maruyama S.R."/>
        </authorList>
    </citation>
    <scope>NUCLEOTIDE SEQUENCE</scope>
    <source>
        <strain evidence="3">Mato Grasso do Sul</strain>
        <tissue evidence="3">Salivary glands</tissue>
    </source>
</reference>
<sequence length="123" mass="13796">MLTLRFVLFTLALFFLADLAAAKKKDLKKKDQDIWSGPLEVDPNTYPTPPPRQKRADRNPSKFLSGPLPFDDGAPFPIARSDRSSSKGSNDEEKAKKNKKNKIERGKKKKGSKKNGKKGKKPE</sequence>
<proteinExistence type="evidence at transcript level"/>
<dbReference type="EMBL" id="GBBM01006899">
    <property type="protein sequence ID" value="JAC28519.1"/>
    <property type="molecule type" value="mRNA"/>
</dbReference>
<feature type="signal peptide" evidence="2">
    <location>
        <begin position="1"/>
        <end position="22"/>
    </location>
</feature>
<protein>
    <submittedName>
        <fullName evidence="3">Putative secreted protein</fullName>
    </submittedName>
</protein>
<accession>A0A023G3W5</accession>
<evidence type="ECO:0000313" key="3">
    <source>
        <dbReference type="EMBL" id="JAC28519.1"/>
    </source>
</evidence>
<organism evidence="3">
    <name type="scientific">Amblyomma triste</name>
    <name type="common">Neotropical tick</name>
    <dbReference type="NCBI Taxonomy" id="251400"/>
    <lineage>
        <taxon>Eukaryota</taxon>
        <taxon>Metazoa</taxon>
        <taxon>Ecdysozoa</taxon>
        <taxon>Arthropoda</taxon>
        <taxon>Chelicerata</taxon>
        <taxon>Arachnida</taxon>
        <taxon>Acari</taxon>
        <taxon>Parasitiformes</taxon>
        <taxon>Ixodida</taxon>
        <taxon>Ixodoidea</taxon>
        <taxon>Ixodidae</taxon>
        <taxon>Amblyomminae</taxon>
        <taxon>Amblyomma</taxon>
    </lineage>
</organism>
<evidence type="ECO:0000256" key="1">
    <source>
        <dbReference type="SAM" id="MobiDB-lite"/>
    </source>
</evidence>
<feature type="region of interest" description="Disordered" evidence="1">
    <location>
        <begin position="25"/>
        <end position="123"/>
    </location>
</feature>